<proteinExistence type="inferred from homology"/>
<dbReference type="EMBL" id="CAFBPS010000084">
    <property type="protein sequence ID" value="CAB5032142.1"/>
    <property type="molecule type" value="Genomic_DNA"/>
</dbReference>
<protein>
    <recommendedName>
        <fullName evidence="2">phosphoribosylaminoimidazolesuccinocarboxamide synthase</fullName>
        <ecNumber evidence="2">6.3.2.6</ecNumber>
    </recommendedName>
</protein>
<dbReference type="GO" id="GO:0005524">
    <property type="term" value="F:ATP binding"/>
    <property type="evidence" value="ECO:0007669"/>
    <property type="project" value="UniProtKB-KW"/>
</dbReference>
<dbReference type="NCBIfam" id="NF009251">
    <property type="entry name" value="PRK12607.1"/>
    <property type="match status" value="1"/>
</dbReference>
<evidence type="ECO:0000259" key="7">
    <source>
        <dbReference type="Pfam" id="PF01259"/>
    </source>
</evidence>
<evidence type="ECO:0000313" key="11">
    <source>
        <dbReference type="EMBL" id="CAB4858182.1"/>
    </source>
</evidence>
<dbReference type="AlphaFoldDB" id="A0A6J7CIK0"/>
<keyword evidence="5" id="KW-0658">Purine biosynthesis</keyword>
<dbReference type="PANTHER" id="PTHR43700:SF1">
    <property type="entry name" value="PHOSPHORIBOSYLAMINOIMIDAZOLE-SUCCINOCARBOXAMIDE SYNTHASE"/>
    <property type="match status" value="1"/>
</dbReference>
<dbReference type="EMBL" id="CAEZYH010000014">
    <property type="protein sequence ID" value="CAB4713910.1"/>
    <property type="molecule type" value="Genomic_DNA"/>
</dbReference>
<keyword evidence="6" id="KW-0067">ATP-binding</keyword>
<dbReference type="EMBL" id="CAFBMF010000147">
    <property type="protein sequence ID" value="CAB4912338.1"/>
    <property type="molecule type" value="Genomic_DNA"/>
</dbReference>
<dbReference type="EC" id="6.3.2.6" evidence="2"/>
<dbReference type="UniPathway" id="UPA00074">
    <property type="reaction ID" value="UER00131"/>
</dbReference>
<dbReference type="PROSITE" id="PS01058">
    <property type="entry name" value="SAICAR_SYNTHETASE_2"/>
    <property type="match status" value="1"/>
</dbReference>
<evidence type="ECO:0000256" key="5">
    <source>
        <dbReference type="ARBA" id="ARBA00022755"/>
    </source>
</evidence>
<dbReference type="PANTHER" id="PTHR43700">
    <property type="entry name" value="PHOSPHORIBOSYLAMINOIMIDAZOLE-SUCCINOCARBOXAMIDE SYNTHASE"/>
    <property type="match status" value="1"/>
</dbReference>
<dbReference type="Pfam" id="PF01259">
    <property type="entry name" value="SAICAR_synt"/>
    <property type="match status" value="1"/>
</dbReference>
<evidence type="ECO:0000313" key="9">
    <source>
        <dbReference type="EMBL" id="CAB4762368.1"/>
    </source>
</evidence>
<accession>A0A6J7CIK0</accession>
<dbReference type="Gene3D" id="3.30.470.20">
    <property type="entry name" value="ATP-grasp fold, B domain"/>
    <property type="match status" value="1"/>
</dbReference>
<evidence type="ECO:0000313" key="13">
    <source>
        <dbReference type="EMBL" id="CAB5032142.1"/>
    </source>
</evidence>
<dbReference type="CDD" id="cd01414">
    <property type="entry name" value="SAICAR_synt_Sc"/>
    <property type="match status" value="1"/>
</dbReference>
<evidence type="ECO:0000256" key="3">
    <source>
        <dbReference type="ARBA" id="ARBA00022598"/>
    </source>
</evidence>
<dbReference type="HAMAP" id="MF_00137">
    <property type="entry name" value="SAICAR_synth"/>
    <property type="match status" value="1"/>
</dbReference>
<keyword evidence="3" id="KW-0436">Ligase</keyword>
<feature type="domain" description="SAICAR synthetase/ADE2 N-terminal" evidence="7">
    <location>
        <begin position="20"/>
        <end position="258"/>
    </location>
</feature>
<dbReference type="InterPro" id="IPR018236">
    <property type="entry name" value="SAICAR_synthetase_CS"/>
</dbReference>
<dbReference type="PROSITE" id="PS01057">
    <property type="entry name" value="SAICAR_SYNTHETASE_1"/>
    <property type="match status" value="1"/>
</dbReference>
<evidence type="ECO:0000256" key="1">
    <source>
        <dbReference type="ARBA" id="ARBA00004672"/>
    </source>
</evidence>
<sequence length="315" mass="34909">MPQLEGCSHIELPLPDERVGKVRVSYELPNDRRLFITTDRLSAFDRIVASVPYKGQVLNQLAAWWFESTRDIVNNHFVSCPDPNVTIGRTANPLPVEVIVRGVMTGSTSTSIWRQYSEGARTIYGYSFPDGIAKNTLLPEPIVTPTTKADAGEHDEPLSCAEVVSRGFVEAKLWAQVQEAALNLFKRGQQVAAQAGLLLADTKYEFGLDTDGQLMLIDEMHTPDSSRFWEMSNYEARIAAGQEPESLDKEPIRLALDAMGYRGDGEPPVLGADVIAATTERYIKAYTRLTSKEFVAGTYPIQERLNALLQNGELS</sequence>
<dbReference type="EMBL" id="CAFAAL010000147">
    <property type="protein sequence ID" value="CAB4813531.1"/>
    <property type="molecule type" value="Genomic_DNA"/>
</dbReference>
<evidence type="ECO:0000256" key="6">
    <source>
        <dbReference type="ARBA" id="ARBA00022840"/>
    </source>
</evidence>
<dbReference type="InterPro" id="IPR028923">
    <property type="entry name" value="SAICAR_synt/ADE2_N"/>
</dbReference>
<name>A0A6J7CIK0_9ZZZZ</name>
<dbReference type="Gene3D" id="3.30.200.20">
    <property type="entry name" value="Phosphorylase Kinase, domain 1"/>
    <property type="match status" value="1"/>
</dbReference>
<dbReference type="EMBL" id="CAEZZP010000006">
    <property type="protein sequence ID" value="CAB4762368.1"/>
    <property type="molecule type" value="Genomic_DNA"/>
</dbReference>
<dbReference type="GO" id="GO:0004639">
    <property type="term" value="F:phosphoribosylaminoimidazolesuccinocarboxamide synthase activity"/>
    <property type="evidence" value="ECO:0007669"/>
    <property type="project" value="UniProtKB-EC"/>
</dbReference>
<evidence type="ECO:0000313" key="8">
    <source>
        <dbReference type="EMBL" id="CAB4713910.1"/>
    </source>
</evidence>
<evidence type="ECO:0000313" key="12">
    <source>
        <dbReference type="EMBL" id="CAB4912338.1"/>
    </source>
</evidence>
<reference evidence="11" key="1">
    <citation type="submission" date="2020-05" db="EMBL/GenBank/DDBJ databases">
        <authorList>
            <person name="Chiriac C."/>
            <person name="Salcher M."/>
            <person name="Ghai R."/>
            <person name="Kavagutti S V."/>
        </authorList>
    </citation>
    <scope>NUCLEOTIDE SEQUENCE</scope>
</reference>
<dbReference type="GO" id="GO:0006189">
    <property type="term" value="P:'de novo' IMP biosynthetic process"/>
    <property type="evidence" value="ECO:0007669"/>
    <property type="project" value="UniProtKB-UniPathway"/>
</dbReference>
<evidence type="ECO:0000313" key="10">
    <source>
        <dbReference type="EMBL" id="CAB4813531.1"/>
    </source>
</evidence>
<dbReference type="GO" id="GO:0005737">
    <property type="term" value="C:cytoplasm"/>
    <property type="evidence" value="ECO:0007669"/>
    <property type="project" value="TreeGrafter"/>
</dbReference>
<evidence type="ECO:0000256" key="4">
    <source>
        <dbReference type="ARBA" id="ARBA00022741"/>
    </source>
</evidence>
<evidence type="ECO:0000256" key="2">
    <source>
        <dbReference type="ARBA" id="ARBA00012217"/>
    </source>
</evidence>
<gene>
    <name evidence="8" type="ORF">UFOPK2658_00581</name>
    <name evidence="9" type="ORF">UFOPK2880_00195</name>
    <name evidence="10" type="ORF">UFOPK3004_01394</name>
    <name evidence="11" type="ORF">UFOPK3304_00300</name>
    <name evidence="12" type="ORF">UFOPK3494_01608</name>
    <name evidence="13" type="ORF">UFOPK4134_01104</name>
</gene>
<keyword evidence="4" id="KW-0547">Nucleotide-binding</keyword>
<comment type="pathway">
    <text evidence="1">Purine metabolism; IMP biosynthesis via de novo pathway; 5-amino-1-(5-phospho-D-ribosyl)imidazole-4-carboxamide from 5-amino-1-(5-phospho-D-ribosyl)imidazole-4-carboxylate: step 1/2.</text>
</comment>
<organism evidence="11">
    <name type="scientific">freshwater metagenome</name>
    <dbReference type="NCBI Taxonomy" id="449393"/>
    <lineage>
        <taxon>unclassified sequences</taxon>
        <taxon>metagenomes</taxon>
        <taxon>ecological metagenomes</taxon>
    </lineage>
</organism>
<dbReference type="EMBL" id="CAFBLJ010000009">
    <property type="protein sequence ID" value="CAB4858182.1"/>
    <property type="molecule type" value="Genomic_DNA"/>
</dbReference>
<dbReference type="SUPFAM" id="SSF56104">
    <property type="entry name" value="SAICAR synthase-like"/>
    <property type="match status" value="1"/>
</dbReference>